<dbReference type="Proteomes" id="UP000501812">
    <property type="component" value="Chromosome"/>
</dbReference>
<comment type="similarity">
    <text evidence="5">Belongs to the FMN-dependent alpha-hydroxy acid dehydrogenase family.</text>
</comment>
<evidence type="ECO:0000256" key="6">
    <source>
        <dbReference type="PIRSR" id="PIRSR000138-1"/>
    </source>
</evidence>
<feature type="binding site" evidence="7">
    <location>
        <position position="165"/>
    </location>
    <ligand>
        <name>FMN</name>
        <dbReference type="ChEBI" id="CHEBI:58210"/>
    </ligand>
</feature>
<dbReference type="KEGG" id="luo:HHL09_02440"/>
<keyword evidence="2 7" id="KW-0285">Flavoprotein</keyword>
<comment type="cofactor">
    <cofactor evidence="1">
        <name>FMN</name>
        <dbReference type="ChEBI" id="CHEBI:58210"/>
    </cofactor>
</comment>
<evidence type="ECO:0000313" key="10">
    <source>
        <dbReference type="Proteomes" id="UP000501812"/>
    </source>
</evidence>
<dbReference type="FunFam" id="3.20.20.70:FF:000029">
    <property type="entry name" value="L-lactate dehydrogenase"/>
    <property type="match status" value="1"/>
</dbReference>
<keyword evidence="3 7" id="KW-0288">FMN</keyword>
<organism evidence="9 10">
    <name type="scientific">Luteolibacter luteus</name>
    <dbReference type="NCBI Taxonomy" id="2728835"/>
    <lineage>
        <taxon>Bacteria</taxon>
        <taxon>Pseudomonadati</taxon>
        <taxon>Verrucomicrobiota</taxon>
        <taxon>Verrucomicrobiia</taxon>
        <taxon>Verrucomicrobiales</taxon>
        <taxon>Verrucomicrobiaceae</taxon>
        <taxon>Luteolibacter</taxon>
    </lineage>
</organism>
<sequence>MLLPPLSAIPPWVVSLDDYEGLAKERVEAGVWAYLCGASGDEATLAENREAFGRIKLSPRIFRDLSSASTALTLFGREYAHPIFIAPTAFHRMFHPEGELATVLGASAMESCLTVSTSASTGIEDIVSQATVPPWFQLYIQPDRGFTAELVKRVEAAGCGALVVTADAPLSGLRNREQRAMFRVPAGIEAVNLRGMKAVPPSDRVFGSELLASVPVWKDLEWLRSLTGLPVILKGVIDPEDAVIAADEGVSGIVVSNHGGRTLDTVPAAIEVLPRIADRLEGALPLLMDGGIRRGTDILKALALGASAVMVGRPVIHGLAAAGATGVAHVLKILRTELEIAIALTGRATLKEVDRSVIW</sequence>
<evidence type="ECO:0000259" key="8">
    <source>
        <dbReference type="PROSITE" id="PS51349"/>
    </source>
</evidence>
<evidence type="ECO:0000256" key="3">
    <source>
        <dbReference type="ARBA" id="ARBA00022643"/>
    </source>
</evidence>
<proteinExistence type="inferred from homology"/>
<keyword evidence="4" id="KW-0560">Oxidoreductase</keyword>
<reference evidence="9 10" key="1">
    <citation type="submission" date="2020-04" db="EMBL/GenBank/DDBJ databases">
        <title>Luteolibacter sp. G-1-1-1 isolated from soil.</title>
        <authorList>
            <person name="Dahal R.H."/>
        </authorList>
    </citation>
    <scope>NUCLEOTIDE SEQUENCE [LARGE SCALE GENOMIC DNA]</scope>
    <source>
        <strain evidence="9 10">G-1-1-1</strain>
    </source>
</reference>
<feature type="binding site" evidence="7">
    <location>
        <position position="34"/>
    </location>
    <ligand>
        <name>glyoxylate</name>
        <dbReference type="ChEBI" id="CHEBI:36655"/>
    </ligand>
</feature>
<feature type="binding site" evidence="7">
    <location>
        <position position="116"/>
    </location>
    <ligand>
        <name>FMN</name>
        <dbReference type="ChEBI" id="CHEBI:58210"/>
    </ligand>
</feature>
<feature type="binding site" evidence="7">
    <location>
        <position position="137"/>
    </location>
    <ligand>
        <name>FMN</name>
        <dbReference type="ChEBI" id="CHEBI:58210"/>
    </ligand>
</feature>
<feature type="binding site" evidence="7">
    <location>
        <begin position="289"/>
        <end position="293"/>
    </location>
    <ligand>
        <name>FMN</name>
        <dbReference type="ChEBI" id="CHEBI:58210"/>
    </ligand>
</feature>
<dbReference type="InterPro" id="IPR013785">
    <property type="entry name" value="Aldolase_TIM"/>
</dbReference>
<dbReference type="GO" id="GO:0016614">
    <property type="term" value="F:oxidoreductase activity, acting on CH-OH group of donors"/>
    <property type="evidence" value="ECO:0007669"/>
    <property type="project" value="UniProtKB-ARBA"/>
</dbReference>
<dbReference type="InterPro" id="IPR000262">
    <property type="entry name" value="FMN-dep_DH"/>
</dbReference>
<evidence type="ECO:0000256" key="5">
    <source>
        <dbReference type="ARBA" id="ARBA00024042"/>
    </source>
</evidence>
<dbReference type="Pfam" id="PF01070">
    <property type="entry name" value="FMN_dh"/>
    <property type="match status" value="1"/>
</dbReference>
<evidence type="ECO:0000256" key="4">
    <source>
        <dbReference type="ARBA" id="ARBA00023002"/>
    </source>
</evidence>
<feature type="binding site" evidence="7">
    <location>
        <position position="258"/>
    </location>
    <ligand>
        <name>FMN</name>
        <dbReference type="ChEBI" id="CHEBI:58210"/>
    </ligand>
</feature>
<dbReference type="PROSITE" id="PS51349">
    <property type="entry name" value="FMN_HYDROXY_ACID_DH_2"/>
    <property type="match status" value="1"/>
</dbReference>
<dbReference type="Gene3D" id="3.20.20.70">
    <property type="entry name" value="Aldolase class I"/>
    <property type="match status" value="1"/>
</dbReference>
<evidence type="ECO:0000256" key="1">
    <source>
        <dbReference type="ARBA" id="ARBA00001917"/>
    </source>
</evidence>
<evidence type="ECO:0000256" key="7">
    <source>
        <dbReference type="PIRSR" id="PIRSR000138-2"/>
    </source>
</evidence>
<accession>A0A858REV0</accession>
<feature type="active site" description="Proton acceptor" evidence="6">
    <location>
        <position position="258"/>
    </location>
</feature>
<dbReference type="RefSeq" id="WP_169452904.1">
    <property type="nucleotide sequence ID" value="NZ_CP051774.1"/>
</dbReference>
<dbReference type="PANTHER" id="PTHR10578:SF107">
    <property type="entry name" value="2-HYDROXYACID OXIDASE 1"/>
    <property type="match status" value="1"/>
</dbReference>
<feature type="binding site" evidence="7">
    <location>
        <position position="234"/>
    </location>
    <ligand>
        <name>FMN</name>
        <dbReference type="ChEBI" id="CHEBI:58210"/>
    </ligand>
</feature>
<dbReference type="GO" id="GO:0010181">
    <property type="term" value="F:FMN binding"/>
    <property type="evidence" value="ECO:0007669"/>
    <property type="project" value="InterPro"/>
</dbReference>
<dbReference type="PIRSF" id="PIRSF000138">
    <property type="entry name" value="Al-hdrx_acd_dh"/>
    <property type="match status" value="1"/>
</dbReference>
<dbReference type="CDD" id="cd02809">
    <property type="entry name" value="alpha_hydroxyacid_oxid_FMN"/>
    <property type="match status" value="1"/>
</dbReference>
<feature type="domain" description="FMN hydroxy acid dehydrogenase" evidence="8">
    <location>
        <begin position="8"/>
        <end position="359"/>
    </location>
</feature>
<dbReference type="EMBL" id="CP051774">
    <property type="protein sequence ID" value="QJE94683.1"/>
    <property type="molecule type" value="Genomic_DNA"/>
</dbReference>
<feature type="binding site" evidence="7">
    <location>
        <position position="256"/>
    </location>
    <ligand>
        <name>FMN</name>
        <dbReference type="ChEBI" id="CHEBI:58210"/>
    </ligand>
</feature>
<feature type="binding site" evidence="7">
    <location>
        <position position="139"/>
    </location>
    <ligand>
        <name>glyoxylate</name>
        <dbReference type="ChEBI" id="CHEBI:36655"/>
    </ligand>
</feature>
<evidence type="ECO:0000256" key="2">
    <source>
        <dbReference type="ARBA" id="ARBA00022630"/>
    </source>
</evidence>
<feature type="binding site" evidence="7">
    <location>
        <position position="261"/>
    </location>
    <ligand>
        <name>glyoxylate</name>
        <dbReference type="ChEBI" id="CHEBI:36655"/>
    </ligand>
</feature>
<dbReference type="PANTHER" id="PTHR10578">
    <property type="entry name" value="S -2-HYDROXY-ACID OXIDASE-RELATED"/>
    <property type="match status" value="1"/>
</dbReference>
<dbReference type="InterPro" id="IPR012133">
    <property type="entry name" value="Alpha-hydoxy_acid_DH_FMN"/>
</dbReference>
<protein>
    <submittedName>
        <fullName evidence="9">Alpha-hydroxy-acid oxidizing protein</fullName>
    </submittedName>
</protein>
<dbReference type="InterPro" id="IPR037396">
    <property type="entry name" value="FMN_HAD"/>
</dbReference>
<evidence type="ECO:0000313" key="9">
    <source>
        <dbReference type="EMBL" id="QJE94683.1"/>
    </source>
</evidence>
<name>A0A858REV0_9BACT</name>
<dbReference type="SUPFAM" id="SSF51395">
    <property type="entry name" value="FMN-linked oxidoreductases"/>
    <property type="match status" value="1"/>
</dbReference>
<feature type="binding site" evidence="7">
    <location>
        <begin position="87"/>
        <end position="89"/>
    </location>
    <ligand>
        <name>FMN</name>
        <dbReference type="ChEBI" id="CHEBI:58210"/>
    </ligand>
</feature>
<feature type="binding site" evidence="7">
    <location>
        <begin position="312"/>
        <end position="313"/>
    </location>
    <ligand>
        <name>FMN</name>
        <dbReference type="ChEBI" id="CHEBI:58210"/>
    </ligand>
</feature>
<feature type="binding site" evidence="7">
    <location>
        <position position="174"/>
    </location>
    <ligand>
        <name>glyoxylate</name>
        <dbReference type="ChEBI" id="CHEBI:36655"/>
    </ligand>
</feature>
<dbReference type="AlphaFoldDB" id="A0A858REV0"/>
<keyword evidence="10" id="KW-1185">Reference proteome</keyword>
<gene>
    <name evidence="9" type="ORF">HHL09_02440</name>
</gene>